<evidence type="ECO:0000256" key="1">
    <source>
        <dbReference type="SAM" id="Phobius"/>
    </source>
</evidence>
<proteinExistence type="predicted"/>
<dbReference type="AlphaFoldDB" id="A0A0N5C5D8"/>
<dbReference type="GO" id="GO:0047756">
    <property type="term" value="F:chondroitin 4-sulfotransferase activity"/>
    <property type="evidence" value="ECO:0007669"/>
    <property type="project" value="InterPro"/>
</dbReference>
<evidence type="ECO:0000313" key="2">
    <source>
        <dbReference type="Proteomes" id="UP000046392"/>
    </source>
</evidence>
<accession>A0A0N5C5D8</accession>
<keyword evidence="1" id="KW-0812">Transmembrane</keyword>
<dbReference type="GO" id="GO:0050650">
    <property type="term" value="P:chondroitin sulfate proteoglycan biosynthetic process"/>
    <property type="evidence" value="ECO:0007669"/>
    <property type="project" value="InterPro"/>
</dbReference>
<keyword evidence="1" id="KW-1133">Transmembrane helix</keyword>
<evidence type="ECO:0000313" key="3">
    <source>
        <dbReference type="WBParaSite" id="SPAL_0001316700.1"/>
    </source>
</evidence>
<keyword evidence="2" id="KW-1185">Reference proteome</keyword>
<dbReference type="PANTHER" id="PTHR22900">
    <property type="entry name" value="PROTEIN CBG14245-RELATED"/>
    <property type="match status" value="1"/>
</dbReference>
<reference evidence="3" key="1">
    <citation type="submission" date="2017-02" db="UniProtKB">
        <authorList>
            <consortium name="WormBaseParasite"/>
        </authorList>
    </citation>
    <scope>IDENTIFICATION</scope>
</reference>
<name>A0A0N5C5D8_STREA</name>
<dbReference type="InterPro" id="IPR007669">
    <property type="entry name" value="Chst-1-like"/>
</dbReference>
<dbReference type="Proteomes" id="UP000046392">
    <property type="component" value="Unplaced"/>
</dbReference>
<dbReference type="GO" id="GO:1902884">
    <property type="term" value="P:positive regulation of response to oxidative stress"/>
    <property type="evidence" value="ECO:0007669"/>
    <property type="project" value="InterPro"/>
</dbReference>
<organism evidence="2 3">
    <name type="scientific">Strongyloides papillosus</name>
    <name type="common">Intestinal threadworm</name>
    <dbReference type="NCBI Taxonomy" id="174720"/>
    <lineage>
        <taxon>Eukaryota</taxon>
        <taxon>Metazoa</taxon>
        <taxon>Ecdysozoa</taxon>
        <taxon>Nematoda</taxon>
        <taxon>Chromadorea</taxon>
        <taxon>Rhabditida</taxon>
        <taxon>Tylenchina</taxon>
        <taxon>Panagrolaimomorpha</taxon>
        <taxon>Strongyloidoidea</taxon>
        <taxon>Strongyloididae</taxon>
        <taxon>Strongyloides</taxon>
    </lineage>
</organism>
<dbReference type="PANTHER" id="PTHR22900:SF10">
    <property type="entry name" value="CARBOHYDRATE SULFOTRANSFERASE"/>
    <property type="match status" value="1"/>
</dbReference>
<feature type="transmembrane region" description="Helical" evidence="1">
    <location>
        <begin position="6"/>
        <end position="25"/>
    </location>
</feature>
<dbReference type="WBParaSite" id="SPAL_0001316700.1">
    <property type="protein sequence ID" value="SPAL_0001316700.1"/>
    <property type="gene ID" value="SPAL_0001316700"/>
</dbReference>
<keyword evidence="1" id="KW-0472">Membrane</keyword>
<sequence length="290" mass="34955">MDRFYKPISIVLSLSFIFLIIYDLVDSQYSRYSKYTSSKSRNFVALPSLITLNSSYELWVNKGVGICLEDNYLKPLMENIISNGVVYNHSTLFENHRKPELLQSLRNLNPRRPWKFYGISIHPIERFLDNFFIHCYNETMGLNNNKIICLGCVNDLTCLINKLYNRYWNLANTKKLPDITSIDYTFMPYSWRCNFKYNLKQYIKLKLRNEKEFREEIIKLMNTLRLEEEKQKYVNNYINEVFDNRIGNLLSNNARIIFEDEFKKNEKMRKKFISIYFHDYVNFNFKLSSY</sequence>
<protein>
    <submittedName>
        <fullName evidence="3">Uncharacterized protein</fullName>
    </submittedName>
</protein>